<sequence>MKNINKLIITAITLGSIFATSFPVSAQIIDDGFKVNTNQKQAKYEIVGGRDTLEYEESFSISSKGSNITSFVVKPSSIPNSLIVTIQSKSNILVDELIMDSYGRSYTFETNPNKEYTITVTNLLYSPIEVDLEIRPVY</sequence>
<dbReference type="RefSeq" id="WP_116041244.1">
    <property type="nucleotide sequence ID" value="NZ_NOJY02000007.1"/>
</dbReference>
<dbReference type="Proteomes" id="UP000215694">
    <property type="component" value="Unassembled WGS sequence"/>
</dbReference>
<dbReference type="AlphaFoldDB" id="A0A371J6K0"/>
<feature type="chain" id="PRO_5017035815" description="DUF3244 domain-containing protein" evidence="1">
    <location>
        <begin position="27"/>
        <end position="138"/>
    </location>
</feature>
<evidence type="ECO:0008006" key="4">
    <source>
        <dbReference type="Google" id="ProtNLM"/>
    </source>
</evidence>
<feature type="signal peptide" evidence="1">
    <location>
        <begin position="1"/>
        <end position="26"/>
    </location>
</feature>
<accession>A0A371J6K0</accession>
<organism evidence="2 3">
    <name type="scientific">Romboutsia weinsteinii</name>
    <dbReference type="NCBI Taxonomy" id="2020949"/>
    <lineage>
        <taxon>Bacteria</taxon>
        <taxon>Bacillati</taxon>
        <taxon>Bacillota</taxon>
        <taxon>Clostridia</taxon>
        <taxon>Peptostreptococcales</taxon>
        <taxon>Peptostreptococcaceae</taxon>
        <taxon>Romboutsia</taxon>
    </lineage>
</organism>
<keyword evidence="3" id="KW-1185">Reference proteome</keyword>
<dbReference type="EMBL" id="NOJY02000007">
    <property type="protein sequence ID" value="RDY28364.1"/>
    <property type="molecule type" value="Genomic_DNA"/>
</dbReference>
<evidence type="ECO:0000313" key="2">
    <source>
        <dbReference type="EMBL" id="RDY28364.1"/>
    </source>
</evidence>
<reference evidence="2 3" key="1">
    <citation type="journal article" date="2017" name="Genome Announc.">
        <title>Draft Genome Sequence of Romboutsia weinsteinii sp. nov. Strain CCRI-19649(T) Isolated from Surface Water.</title>
        <authorList>
            <person name="Maheux A.F."/>
            <person name="Boudreau D.K."/>
            <person name="Berube E."/>
            <person name="Boissinot M."/>
            <person name="Cantin P."/>
            <person name="Raymond F."/>
            <person name="Corbeil J."/>
            <person name="Omar R.F."/>
            <person name="Bergeron M.G."/>
        </authorList>
    </citation>
    <scope>NUCLEOTIDE SEQUENCE [LARGE SCALE GENOMIC DNA]</scope>
    <source>
        <strain evidence="2 3">CCRI-19649</strain>
    </source>
</reference>
<keyword evidence="1" id="KW-0732">Signal</keyword>
<proteinExistence type="predicted"/>
<gene>
    <name evidence="2" type="ORF">CHL78_005535</name>
</gene>
<evidence type="ECO:0000256" key="1">
    <source>
        <dbReference type="SAM" id="SignalP"/>
    </source>
</evidence>
<evidence type="ECO:0000313" key="3">
    <source>
        <dbReference type="Proteomes" id="UP000215694"/>
    </source>
</evidence>
<protein>
    <recommendedName>
        <fullName evidence="4">DUF3244 domain-containing protein</fullName>
    </recommendedName>
</protein>
<comment type="caution">
    <text evidence="2">The sequence shown here is derived from an EMBL/GenBank/DDBJ whole genome shotgun (WGS) entry which is preliminary data.</text>
</comment>
<name>A0A371J6K0_9FIRM</name>